<protein>
    <submittedName>
        <fullName evidence="1">Uncharacterized protein</fullName>
    </submittedName>
</protein>
<sequence length="253" mass="28842">GAPRYDSTNLEEAEIANKIRVLIDTFLIYCGEEVYPGAQYGYEHGHGKRIDKVKNSVSKMYGGILNERSMIHGEITISSRQAEQIKKLFAALVGVEDNDFIRIPLSFYREACISRYVPWKVIVYLCIALESLFLMGENNKASELSKRVASYFNQNNQYDGDIYLKAFALYKCRNSIVHDGNLSPIIEITSLNSNVHSSYSINELTTSGYEVLRNTFQKLLRDNILDKKSFIHSIRQLSAYYQWPNPAAKVVKA</sequence>
<dbReference type="EMBL" id="BARW01004910">
    <property type="protein sequence ID" value="GAI67870.1"/>
    <property type="molecule type" value="Genomic_DNA"/>
</dbReference>
<name>X1RXE8_9ZZZZ</name>
<gene>
    <name evidence="1" type="ORF">S12H4_11108</name>
</gene>
<proteinExistence type="predicted"/>
<comment type="caution">
    <text evidence="1">The sequence shown here is derived from an EMBL/GenBank/DDBJ whole genome shotgun (WGS) entry which is preliminary data.</text>
</comment>
<organism evidence="1">
    <name type="scientific">marine sediment metagenome</name>
    <dbReference type="NCBI Taxonomy" id="412755"/>
    <lineage>
        <taxon>unclassified sequences</taxon>
        <taxon>metagenomes</taxon>
        <taxon>ecological metagenomes</taxon>
    </lineage>
</organism>
<dbReference type="AlphaFoldDB" id="X1RXE8"/>
<feature type="non-terminal residue" evidence="1">
    <location>
        <position position="1"/>
    </location>
</feature>
<reference evidence="1" key="1">
    <citation type="journal article" date="2014" name="Front. Microbiol.">
        <title>High frequency of phylogenetically diverse reductive dehalogenase-homologous genes in deep subseafloor sedimentary metagenomes.</title>
        <authorList>
            <person name="Kawai M."/>
            <person name="Futagami T."/>
            <person name="Toyoda A."/>
            <person name="Takaki Y."/>
            <person name="Nishi S."/>
            <person name="Hori S."/>
            <person name="Arai W."/>
            <person name="Tsubouchi T."/>
            <person name="Morono Y."/>
            <person name="Uchiyama I."/>
            <person name="Ito T."/>
            <person name="Fujiyama A."/>
            <person name="Inagaki F."/>
            <person name="Takami H."/>
        </authorList>
    </citation>
    <scope>NUCLEOTIDE SEQUENCE</scope>
    <source>
        <strain evidence="1">Expedition CK06-06</strain>
    </source>
</reference>
<evidence type="ECO:0000313" key="1">
    <source>
        <dbReference type="EMBL" id="GAI67870.1"/>
    </source>
</evidence>
<accession>X1RXE8</accession>